<dbReference type="STRING" id="633807.BW732_07965"/>
<dbReference type="Pfam" id="PF01928">
    <property type="entry name" value="CYTH"/>
    <property type="match status" value="1"/>
</dbReference>
<proteinExistence type="predicted"/>
<gene>
    <name evidence="1" type="ORF">BW732_07965</name>
</gene>
<name>A0A1Q2D770_9ENTE</name>
<dbReference type="SUPFAM" id="SSF55154">
    <property type="entry name" value="CYTH-like phosphatases"/>
    <property type="match status" value="1"/>
</dbReference>
<dbReference type="InterPro" id="IPR009195">
    <property type="entry name" value="Uncharacterised_YjbK"/>
</dbReference>
<accession>A0A1Q2D770</accession>
<dbReference type="CDD" id="cd07762">
    <property type="entry name" value="CYTH-like_Pase_1"/>
    <property type="match status" value="1"/>
</dbReference>
<organism evidence="1 2">
    <name type="scientific">Vagococcus penaei</name>
    <dbReference type="NCBI Taxonomy" id="633807"/>
    <lineage>
        <taxon>Bacteria</taxon>
        <taxon>Bacillati</taxon>
        <taxon>Bacillota</taxon>
        <taxon>Bacilli</taxon>
        <taxon>Lactobacillales</taxon>
        <taxon>Enterococcaceae</taxon>
        <taxon>Vagococcus</taxon>
    </lineage>
</organism>
<dbReference type="Proteomes" id="UP000188246">
    <property type="component" value="Chromosome"/>
</dbReference>
<evidence type="ECO:0000313" key="1">
    <source>
        <dbReference type="EMBL" id="AQP54161.1"/>
    </source>
</evidence>
<dbReference type="PROSITE" id="PS51707">
    <property type="entry name" value="CYTH"/>
    <property type="match status" value="1"/>
</dbReference>
<sequence>MGKENEIEFKNLLSKSDYERLIEQYNVPQALSIKQTNYYFDTKDARLQHSKMGLRIRQTPTKNELTLKIPTQTEHTLTELTDNLSDEEVEQFLSHKLTKDVSTVLTYLANMGIAPTDLLSIGNLMTDRLEIKLDNHHLLVLDHSFYSDIEDYELEMEVTDEITGEQFFLNFLDRHQLPRREAPKKIARMLQTSQKY</sequence>
<dbReference type="RefSeq" id="WP_077276236.1">
    <property type="nucleotide sequence ID" value="NZ_CP019609.1"/>
</dbReference>
<dbReference type="Gene3D" id="2.40.320.10">
    <property type="entry name" value="Hypothetical Protein Pfu-838710-001"/>
    <property type="match status" value="1"/>
</dbReference>
<evidence type="ECO:0000313" key="2">
    <source>
        <dbReference type="Proteomes" id="UP000188246"/>
    </source>
</evidence>
<dbReference type="InterPro" id="IPR023577">
    <property type="entry name" value="CYTH_domain"/>
</dbReference>
<dbReference type="AlphaFoldDB" id="A0A1Q2D770"/>
<dbReference type="EMBL" id="CP019609">
    <property type="protein sequence ID" value="AQP54161.1"/>
    <property type="molecule type" value="Genomic_DNA"/>
</dbReference>
<reference evidence="1 2" key="1">
    <citation type="journal article" date="2010" name="Int. J. Syst. Evol. Microbiol.">
        <title>Vagococcus penaei sp. nov., isolated from spoilage microbiota of cooked shrimp (Penaeus vannamei).</title>
        <authorList>
            <person name="Jaffres E."/>
            <person name="Prevost H."/>
            <person name="Rossero A."/>
            <person name="Joffraud J.J."/>
            <person name="Dousset X."/>
        </authorList>
    </citation>
    <scope>NUCLEOTIDE SEQUENCE [LARGE SCALE GENOMIC DNA]</scope>
    <source>
        <strain evidence="1 2">CD276</strain>
    </source>
</reference>
<keyword evidence="2" id="KW-1185">Reference proteome</keyword>
<dbReference type="KEGG" id="vpi:BW732_07965"/>
<dbReference type="OrthoDB" id="384378at2"/>
<protein>
    <submittedName>
        <fullName evidence="1">Uncharacterized protein</fullName>
    </submittedName>
</protein>
<dbReference type="SMART" id="SM01118">
    <property type="entry name" value="CYTH"/>
    <property type="match status" value="1"/>
</dbReference>
<dbReference type="InterPro" id="IPR033469">
    <property type="entry name" value="CYTH-like_dom_sf"/>
</dbReference>
<dbReference type="PIRSF" id="PIRSF012526">
    <property type="entry name" value="CYTH_UCP012526"/>
    <property type="match status" value="1"/>
</dbReference>